<dbReference type="Gene3D" id="1.10.10.60">
    <property type="entry name" value="Homeodomain-like"/>
    <property type="match status" value="1"/>
</dbReference>
<dbReference type="InterPro" id="IPR009057">
    <property type="entry name" value="Homeodomain-like_sf"/>
</dbReference>
<evidence type="ECO:0000313" key="6">
    <source>
        <dbReference type="EMBL" id="OLL22255.1"/>
    </source>
</evidence>
<dbReference type="OMA" id="NQLNMWF"/>
<dbReference type="SUPFAM" id="SSF46689">
    <property type="entry name" value="Homeodomain-like"/>
    <property type="match status" value="1"/>
</dbReference>
<dbReference type="OrthoDB" id="10056939at2759"/>
<accession>A0A1U7LHX4</accession>
<dbReference type="InterPro" id="IPR050224">
    <property type="entry name" value="TALE_homeobox"/>
</dbReference>
<dbReference type="PROSITE" id="PS50071">
    <property type="entry name" value="HOMEOBOX_2"/>
    <property type="match status" value="1"/>
</dbReference>
<name>A0A1U7LHX4_NEOID</name>
<dbReference type="GO" id="GO:0006355">
    <property type="term" value="P:regulation of DNA-templated transcription"/>
    <property type="evidence" value="ECO:0007669"/>
    <property type="project" value="InterPro"/>
</dbReference>
<evidence type="ECO:0000256" key="3">
    <source>
        <dbReference type="ARBA" id="ARBA00023242"/>
    </source>
</evidence>
<dbReference type="GO" id="GO:0005634">
    <property type="term" value="C:nucleus"/>
    <property type="evidence" value="ECO:0007669"/>
    <property type="project" value="UniProtKB-SubCell"/>
</dbReference>
<protein>
    <submittedName>
        <fullName evidence="6">Homeobox protein knotted-1-like 7</fullName>
    </submittedName>
</protein>
<dbReference type="GO" id="GO:0003677">
    <property type="term" value="F:DNA binding"/>
    <property type="evidence" value="ECO:0007669"/>
    <property type="project" value="UniProtKB-UniRule"/>
</dbReference>
<dbReference type="Proteomes" id="UP000186594">
    <property type="component" value="Unassembled WGS sequence"/>
</dbReference>
<evidence type="ECO:0000313" key="7">
    <source>
        <dbReference type="Proteomes" id="UP000186594"/>
    </source>
</evidence>
<dbReference type="InterPro" id="IPR001356">
    <property type="entry name" value="HD"/>
</dbReference>
<keyword evidence="3 4" id="KW-0539">Nucleus</keyword>
<evidence type="ECO:0000256" key="4">
    <source>
        <dbReference type="PROSITE-ProRule" id="PRU00108"/>
    </source>
</evidence>
<dbReference type="CDD" id="cd00086">
    <property type="entry name" value="homeodomain"/>
    <property type="match status" value="1"/>
</dbReference>
<feature type="DNA-binding region" description="Homeobox" evidence="4">
    <location>
        <begin position="122"/>
        <end position="184"/>
    </location>
</feature>
<keyword evidence="1 4" id="KW-0238">DNA-binding</keyword>
<evidence type="ECO:0000256" key="1">
    <source>
        <dbReference type="ARBA" id="ARBA00023125"/>
    </source>
</evidence>
<keyword evidence="2 4" id="KW-0371">Homeobox</keyword>
<dbReference type="Pfam" id="PF05920">
    <property type="entry name" value="Homeobox_KN"/>
    <property type="match status" value="1"/>
</dbReference>
<dbReference type="PANTHER" id="PTHR11850">
    <property type="entry name" value="HOMEOBOX PROTEIN TRANSCRIPTION FACTORS"/>
    <property type="match status" value="1"/>
</dbReference>
<evidence type="ECO:0000259" key="5">
    <source>
        <dbReference type="PROSITE" id="PS50071"/>
    </source>
</evidence>
<dbReference type="STRING" id="1198029.A0A1U7LHX4"/>
<reference evidence="6 7" key="1">
    <citation type="submission" date="2016-04" db="EMBL/GenBank/DDBJ databases">
        <title>Evolutionary innovation and constraint leading to complex multicellularity in the Ascomycota.</title>
        <authorList>
            <person name="Cisse O."/>
            <person name="Nguyen A."/>
            <person name="Hewitt D.A."/>
            <person name="Jedd G."/>
            <person name="Stajich J.E."/>
        </authorList>
    </citation>
    <scope>NUCLEOTIDE SEQUENCE [LARGE SCALE GENOMIC DNA]</scope>
    <source>
        <strain evidence="6 7">DAH-3</strain>
    </source>
</reference>
<feature type="domain" description="Homeobox" evidence="5">
    <location>
        <begin position="120"/>
        <end position="183"/>
    </location>
</feature>
<comment type="subcellular location">
    <subcellularLocation>
        <location evidence="4">Nucleus</location>
    </subcellularLocation>
</comment>
<dbReference type="InterPro" id="IPR008422">
    <property type="entry name" value="KN_HD"/>
</dbReference>
<evidence type="ECO:0000256" key="2">
    <source>
        <dbReference type="ARBA" id="ARBA00023155"/>
    </source>
</evidence>
<dbReference type="EMBL" id="LXFE01003595">
    <property type="protein sequence ID" value="OLL22255.1"/>
    <property type="molecule type" value="Genomic_DNA"/>
</dbReference>
<dbReference type="SMART" id="SM00389">
    <property type="entry name" value="HOX"/>
    <property type="match status" value="1"/>
</dbReference>
<gene>
    <name evidence="6" type="ORF">NEOLI_003667</name>
</gene>
<sequence>MNADQPINPHQISDLLNRRRILVSMLESVIQIRQELLHKYEHANIARSARMIMEVVRDIRNLERQREFDNPEGCLAAGINQVARQLVDICMTRQRLQDSSHRISRTLTKELRPRVPDKSIKKASSSSKYSANSTRILKNWFLQHVEHPYPTENEKFELCRQTGLRLNQLNMWFTNARRRSQGGAKFRKEVVSEKLLPLVSQN</sequence>
<dbReference type="AlphaFoldDB" id="A0A1U7LHX4"/>
<comment type="caution">
    <text evidence="6">The sequence shown here is derived from an EMBL/GenBank/DDBJ whole genome shotgun (WGS) entry which is preliminary data.</text>
</comment>
<proteinExistence type="predicted"/>
<organism evidence="6 7">
    <name type="scientific">Neolecta irregularis (strain DAH-3)</name>
    <dbReference type="NCBI Taxonomy" id="1198029"/>
    <lineage>
        <taxon>Eukaryota</taxon>
        <taxon>Fungi</taxon>
        <taxon>Dikarya</taxon>
        <taxon>Ascomycota</taxon>
        <taxon>Taphrinomycotina</taxon>
        <taxon>Neolectales</taxon>
        <taxon>Neolectaceae</taxon>
        <taxon>Neolecta</taxon>
    </lineage>
</organism>
<keyword evidence="7" id="KW-1185">Reference proteome</keyword>